<comment type="caution">
    <text evidence="2">The sequence shown here is derived from an EMBL/GenBank/DDBJ whole genome shotgun (WGS) entry which is preliminary data.</text>
</comment>
<protein>
    <submittedName>
        <fullName evidence="2">Methyltransferase</fullName>
    </submittedName>
</protein>
<dbReference type="InterPro" id="IPR025714">
    <property type="entry name" value="Methyltranfer_dom"/>
</dbReference>
<organism evidence="2 3">
    <name type="scientific">Rheinheimera riviphila</name>
    <dbReference type="NCBI Taxonomy" id="1834037"/>
    <lineage>
        <taxon>Bacteria</taxon>
        <taxon>Pseudomonadati</taxon>
        <taxon>Pseudomonadota</taxon>
        <taxon>Gammaproteobacteria</taxon>
        <taxon>Chromatiales</taxon>
        <taxon>Chromatiaceae</taxon>
        <taxon>Rheinheimera</taxon>
    </lineage>
</organism>
<accession>A0A437QZN0</accession>
<dbReference type="RefSeq" id="WP_127698713.1">
    <property type="nucleotide sequence ID" value="NZ_SACS01000007.1"/>
</dbReference>
<dbReference type="InterPro" id="IPR029063">
    <property type="entry name" value="SAM-dependent_MTases_sf"/>
</dbReference>
<keyword evidence="2" id="KW-0489">Methyltransferase</keyword>
<keyword evidence="2" id="KW-0808">Transferase</keyword>
<proteinExistence type="predicted"/>
<dbReference type="PANTHER" id="PTHR13369">
    <property type="match status" value="1"/>
</dbReference>
<sequence length="394" mass="45033">MPELFAFFARLDQLLTADQALWRLQPLKLQQIPWTDPSLLALLDGLSLDDCDCIDQSPERQQQLFGALWPELFALDIASPAMFQPQGLNPPFWLATDIGGRKWQQILLFAEATAQSELPVLEWCAGKGHLGRVLAQQFQLDVCSVEWQQPLCEQGAAIAGKLDLKQRFVCRDVLQHPVSDLFEQQQQVLALHACGDLHRSLLVQAAAAQSQQLDIVPCCYHLQQAADYQPMSAPAKQSSLKLTKTELKLAVQGQVTGGERVRRLRQTEMLWRRAYQLWRTELTGDSRYQPLASVPKHWFSGEFRPFAEWAAQQHQLVLLPDDDGSRYLQQAGPLLLTQRRIELVQHLFRRPLELWLVLDRALYLVEQGYQVQLQQLCDTALTPRNLWLSARIYP</sequence>
<dbReference type="EMBL" id="SACS01000007">
    <property type="protein sequence ID" value="RVU39984.1"/>
    <property type="molecule type" value="Genomic_DNA"/>
</dbReference>
<dbReference type="PANTHER" id="PTHR13369:SF0">
    <property type="entry name" value="GLUTATHIONE S-TRANSFERASE C-TERMINAL DOMAIN-CONTAINING PROTEIN"/>
    <property type="match status" value="1"/>
</dbReference>
<evidence type="ECO:0000259" key="1">
    <source>
        <dbReference type="Pfam" id="PF13679"/>
    </source>
</evidence>
<dbReference type="GO" id="GO:0032259">
    <property type="term" value="P:methylation"/>
    <property type="evidence" value="ECO:0007669"/>
    <property type="project" value="UniProtKB-KW"/>
</dbReference>
<keyword evidence="3" id="KW-1185">Reference proteome</keyword>
<gene>
    <name evidence="2" type="ORF">EOE67_08740</name>
</gene>
<name>A0A437QZN0_9GAMM</name>
<feature type="domain" description="Methyltransferase" evidence="1">
    <location>
        <begin position="113"/>
        <end position="222"/>
    </location>
</feature>
<dbReference type="OrthoDB" id="5298194at2"/>
<dbReference type="AlphaFoldDB" id="A0A437QZN0"/>
<dbReference type="Pfam" id="PF13679">
    <property type="entry name" value="Methyltransf_32"/>
    <property type="match status" value="1"/>
</dbReference>
<reference evidence="2 3" key="1">
    <citation type="submission" date="2019-01" db="EMBL/GenBank/DDBJ databases">
        <authorList>
            <person name="Chen W.-M."/>
        </authorList>
    </citation>
    <scope>NUCLEOTIDE SEQUENCE [LARGE SCALE GENOMIC DNA]</scope>
    <source>
        <strain evidence="2 3">KYPC3</strain>
    </source>
</reference>
<dbReference type="SUPFAM" id="SSF53335">
    <property type="entry name" value="S-adenosyl-L-methionine-dependent methyltransferases"/>
    <property type="match status" value="1"/>
</dbReference>
<dbReference type="GO" id="GO:0008168">
    <property type="term" value="F:methyltransferase activity"/>
    <property type="evidence" value="ECO:0007669"/>
    <property type="project" value="UniProtKB-KW"/>
</dbReference>
<evidence type="ECO:0000313" key="3">
    <source>
        <dbReference type="Proteomes" id="UP000283077"/>
    </source>
</evidence>
<dbReference type="Proteomes" id="UP000283077">
    <property type="component" value="Unassembled WGS sequence"/>
</dbReference>
<evidence type="ECO:0000313" key="2">
    <source>
        <dbReference type="EMBL" id="RVU39984.1"/>
    </source>
</evidence>